<dbReference type="EMBL" id="SCLC01000001">
    <property type="protein sequence ID" value="MBF4433715.1"/>
    <property type="molecule type" value="Genomic_DNA"/>
</dbReference>
<dbReference type="Proteomes" id="UP000726136">
    <property type="component" value="Unassembled WGS sequence"/>
</dbReference>
<evidence type="ECO:0000256" key="5">
    <source>
        <dbReference type="HAMAP-Rule" id="MF_01178"/>
    </source>
</evidence>
<comment type="function">
    <text evidence="5">Binds to the sigma-S subunit of RNA polymerase, activating expression of sigma-S-regulated genes. Stimulates RNA polymerase holoenzyme formation and may bind to several other sigma factors, such as sigma-70 and sigma-32.</text>
</comment>
<evidence type="ECO:0000313" key="8">
    <source>
        <dbReference type="EMBL" id="MBF4372478.1"/>
    </source>
</evidence>
<evidence type="ECO:0000313" key="11">
    <source>
        <dbReference type="Proteomes" id="UP000722957"/>
    </source>
</evidence>
<proteinExistence type="inferred from homology"/>
<dbReference type="GO" id="GO:0005737">
    <property type="term" value="C:cytoplasm"/>
    <property type="evidence" value="ECO:0007669"/>
    <property type="project" value="UniProtKB-SubCell"/>
</dbReference>
<evidence type="ECO:0000256" key="2">
    <source>
        <dbReference type="ARBA" id="ARBA00023015"/>
    </source>
</evidence>
<name>A0A1V9JXV6_VIBAN</name>
<comment type="subcellular location">
    <subcellularLocation>
        <location evidence="5">Cytoplasm</location>
    </subcellularLocation>
</comment>
<dbReference type="EMBL" id="CP034672">
    <property type="protein sequence ID" value="AZS24311.1"/>
    <property type="molecule type" value="Genomic_DNA"/>
</dbReference>
<keyword evidence="2 5" id="KW-0805">Transcription regulation</keyword>
<dbReference type="Gene3D" id="3.30.310.230">
    <property type="entry name" value="Sigma factor-binding protein Crl monomer"/>
    <property type="match status" value="1"/>
</dbReference>
<gene>
    <name evidence="5" type="primary">crl</name>
    <name evidence="6" type="ORF">DYL72_04070</name>
    <name evidence="7" type="ORF">EAY07_05200</name>
    <name evidence="8" type="ORF">EAY46_05225</name>
    <name evidence="9" type="ORF">ERJ77_04275</name>
</gene>
<reference evidence="6 10" key="1">
    <citation type="submission" date="2018-12" db="EMBL/GenBank/DDBJ databases">
        <title>Characterization and Draft Genome of Vibrio anguillarum J360 Marine Pathogen Isolated from an Outbreak in Lumpfish (Cyclopterus lumpus).</title>
        <authorList>
            <person name="Vasquez J.I."/>
            <person name="Cao T."/>
            <person name="Chakraborty S."/>
            <person name="Gnanagobal H."/>
            <person name="Wescot J."/>
            <person name="Boyce D."/>
            <person name="Santander J."/>
        </authorList>
    </citation>
    <scope>NUCLEOTIDE SEQUENCE [LARGE SCALE GENOMIC DNA]</scope>
    <source>
        <strain evidence="6 10">J360</strain>
    </source>
</reference>
<keyword evidence="3 5" id="KW-0010">Activator</keyword>
<evidence type="ECO:0000256" key="4">
    <source>
        <dbReference type="ARBA" id="ARBA00023163"/>
    </source>
</evidence>
<dbReference type="AlphaFoldDB" id="A0A1V9JXV6"/>
<keyword evidence="1 5" id="KW-0963">Cytoplasm</keyword>
<dbReference type="NCBIfam" id="NF008217">
    <property type="entry name" value="PRK10984.1"/>
    <property type="match status" value="1"/>
</dbReference>
<feature type="region of interest" description="Essential for activity" evidence="5">
    <location>
        <begin position="106"/>
        <end position="129"/>
    </location>
</feature>
<evidence type="ECO:0000313" key="7">
    <source>
        <dbReference type="EMBL" id="MBF4271444.1"/>
    </source>
</evidence>
<accession>A0A1V9JXV6</accession>
<dbReference type="EMBL" id="RDOM01000010">
    <property type="protein sequence ID" value="MBF4271444.1"/>
    <property type="molecule type" value="Genomic_DNA"/>
</dbReference>
<dbReference type="EMBL" id="RDPI01000004">
    <property type="protein sequence ID" value="MBF4372478.1"/>
    <property type="molecule type" value="Genomic_DNA"/>
</dbReference>
<dbReference type="Proteomes" id="UP000722957">
    <property type="component" value="Unassembled WGS sequence"/>
</dbReference>
<dbReference type="InterPro" id="IPR009986">
    <property type="entry name" value="Tscrpt_reg_Crl"/>
</dbReference>
<evidence type="ECO:0000313" key="9">
    <source>
        <dbReference type="EMBL" id="MBF4433715.1"/>
    </source>
</evidence>
<evidence type="ECO:0000256" key="3">
    <source>
        <dbReference type="ARBA" id="ARBA00023159"/>
    </source>
</evidence>
<evidence type="ECO:0000313" key="12">
    <source>
        <dbReference type="Proteomes" id="UP000726136"/>
    </source>
</evidence>
<organism evidence="7 11">
    <name type="scientific">Vibrio anguillarum</name>
    <name type="common">Listonella anguillarum</name>
    <dbReference type="NCBI Taxonomy" id="55601"/>
    <lineage>
        <taxon>Bacteria</taxon>
        <taxon>Pseudomonadati</taxon>
        <taxon>Pseudomonadota</taxon>
        <taxon>Gammaproteobacteria</taxon>
        <taxon>Vibrionales</taxon>
        <taxon>Vibrionaceae</taxon>
        <taxon>Vibrio</taxon>
    </lineage>
</organism>
<sequence>MKWRVNMSEMTHTPTHYRLLSALKAIGPYLREGQCREDHYLFDCLASCVNDKKSPEKREFWGWWLELTKKESGFEAKYHTGRYNLAGAWDADAIPKSVFSEVKRTQEEFHAKLVASLYERFELSVEIAQDSAEFV</sequence>
<reference evidence="11 12" key="2">
    <citation type="journal article" date="2021" name="PeerJ">
        <title>Analysis of 44 Vibrio anguillarum genomes reveals high genetic diversity.</title>
        <authorList>
            <person name="Hansen M.J."/>
            <person name="Dalsgaard I."/>
        </authorList>
    </citation>
    <scope>NUCLEOTIDE SEQUENCE [LARGE SCALE GENOMIC DNA]</scope>
    <source>
        <strain evidence="8 12">040915-1/1B</strain>
        <strain evidence="7 11">17-16730-2A</strain>
        <strain evidence="9">850617-1/1</strain>
    </source>
</reference>
<dbReference type="OMA" id="FWGWWLE"/>
<dbReference type="GO" id="GO:0045893">
    <property type="term" value="P:positive regulation of DNA-templated transcription"/>
    <property type="evidence" value="ECO:0007669"/>
    <property type="project" value="UniProtKB-UniRule"/>
</dbReference>
<dbReference type="HAMAP" id="MF_01178">
    <property type="entry name" value="Crl"/>
    <property type="match status" value="1"/>
</dbReference>
<keyword evidence="12" id="KW-1185">Reference proteome</keyword>
<comment type="similarity">
    <text evidence="5">Belongs to the Crl family.</text>
</comment>
<dbReference type="Pfam" id="PF07417">
    <property type="entry name" value="Crl"/>
    <property type="match status" value="1"/>
</dbReference>
<evidence type="ECO:0000313" key="10">
    <source>
        <dbReference type="Proteomes" id="UP000256923"/>
    </source>
</evidence>
<dbReference type="Proteomes" id="UP000256923">
    <property type="component" value="Chromosome 1"/>
</dbReference>
<evidence type="ECO:0000256" key="1">
    <source>
        <dbReference type="ARBA" id="ARBA00022490"/>
    </source>
</evidence>
<keyword evidence="4 5" id="KW-0804">Transcription</keyword>
<protein>
    <recommendedName>
        <fullName evidence="5">Sigma factor-binding protein Crl</fullName>
    </recommendedName>
</protein>
<dbReference type="InterPro" id="IPR038208">
    <property type="entry name" value="Tscrpt_reg_Crl_sf"/>
</dbReference>
<dbReference type="Proteomes" id="UP000786185">
    <property type="component" value="Unassembled WGS sequence"/>
</dbReference>
<evidence type="ECO:0000313" key="6">
    <source>
        <dbReference type="EMBL" id="AZS24311.1"/>
    </source>
</evidence>